<dbReference type="Proteomes" id="UP001500841">
    <property type="component" value="Unassembled WGS sequence"/>
</dbReference>
<comment type="caution">
    <text evidence="1">The sequence shown here is derived from an EMBL/GenBank/DDBJ whole genome shotgun (WGS) entry which is preliminary data.</text>
</comment>
<name>A0ABP7WY24_9SPHI</name>
<protein>
    <submittedName>
        <fullName evidence="1">Uncharacterized protein</fullName>
    </submittedName>
</protein>
<evidence type="ECO:0000313" key="1">
    <source>
        <dbReference type="EMBL" id="GAA4099699.1"/>
    </source>
</evidence>
<evidence type="ECO:0000313" key="2">
    <source>
        <dbReference type="Proteomes" id="UP001500841"/>
    </source>
</evidence>
<keyword evidence="2" id="KW-1185">Reference proteome</keyword>
<reference evidence="2" key="1">
    <citation type="journal article" date="2019" name="Int. J. Syst. Evol. Microbiol.">
        <title>The Global Catalogue of Microorganisms (GCM) 10K type strain sequencing project: providing services to taxonomists for standard genome sequencing and annotation.</title>
        <authorList>
            <consortium name="The Broad Institute Genomics Platform"/>
            <consortium name="The Broad Institute Genome Sequencing Center for Infectious Disease"/>
            <person name="Wu L."/>
            <person name="Ma J."/>
        </authorList>
    </citation>
    <scope>NUCLEOTIDE SEQUENCE [LARGE SCALE GENOMIC DNA]</scope>
    <source>
        <strain evidence="2">JCM 17085</strain>
    </source>
</reference>
<proteinExistence type="predicted"/>
<dbReference type="RefSeq" id="WP_345104963.1">
    <property type="nucleotide sequence ID" value="NZ_BAABCV010000008.1"/>
</dbReference>
<organism evidence="1 2">
    <name type="scientific">Mucilaginibacter panaciglaebae</name>
    <dbReference type="NCBI Taxonomy" id="502331"/>
    <lineage>
        <taxon>Bacteria</taxon>
        <taxon>Pseudomonadati</taxon>
        <taxon>Bacteroidota</taxon>
        <taxon>Sphingobacteriia</taxon>
        <taxon>Sphingobacteriales</taxon>
        <taxon>Sphingobacteriaceae</taxon>
        <taxon>Mucilaginibacter</taxon>
    </lineage>
</organism>
<sequence>MQVDIQEAILNEIEHAKNFLLIQDEDIELIKKRLNLITANQHQ</sequence>
<gene>
    <name evidence="1" type="ORF">GCM10022392_25090</name>
</gene>
<accession>A0ABP7WY24</accession>
<dbReference type="EMBL" id="BAABCV010000008">
    <property type="protein sequence ID" value="GAA4099699.1"/>
    <property type="molecule type" value="Genomic_DNA"/>
</dbReference>